<comment type="subcellular location">
    <subcellularLocation>
        <location evidence="1">Cell inner membrane</location>
        <topology evidence="1">Multi-pass membrane protein</topology>
    </subcellularLocation>
    <subcellularLocation>
        <location evidence="11">Cell membrane</location>
        <topology evidence="11">Multi-pass membrane protein</topology>
    </subcellularLocation>
</comment>
<organism evidence="13 14">
    <name type="scientific">Adlercreutzia faecimuris</name>
    <dbReference type="NCBI Taxonomy" id="2897341"/>
    <lineage>
        <taxon>Bacteria</taxon>
        <taxon>Bacillati</taxon>
        <taxon>Actinomycetota</taxon>
        <taxon>Coriobacteriia</taxon>
        <taxon>Eggerthellales</taxon>
        <taxon>Eggerthellaceae</taxon>
        <taxon>Adlercreutzia</taxon>
    </lineage>
</organism>
<comment type="caution">
    <text evidence="13">The sequence shown here is derived from an EMBL/GenBank/DDBJ whole genome shotgun (WGS) entry which is preliminary data.</text>
</comment>
<keyword evidence="3 11" id="KW-0050">Antiport</keyword>
<dbReference type="HAMAP" id="MF_01844">
    <property type="entry name" value="NhaA"/>
    <property type="match status" value="1"/>
</dbReference>
<feature type="compositionally biased region" description="Basic and acidic residues" evidence="12">
    <location>
        <begin position="1"/>
        <end position="17"/>
    </location>
</feature>
<feature type="transmembrane region" description="Helical" evidence="11">
    <location>
        <begin position="61"/>
        <end position="79"/>
    </location>
</feature>
<feature type="transmembrane region" description="Helical" evidence="11">
    <location>
        <begin position="452"/>
        <end position="471"/>
    </location>
</feature>
<dbReference type="InterPro" id="IPR023171">
    <property type="entry name" value="Na/H_antiporter_dom_sf"/>
</dbReference>
<evidence type="ECO:0000256" key="12">
    <source>
        <dbReference type="SAM" id="MobiDB-lite"/>
    </source>
</evidence>
<keyword evidence="5 11" id="KW-0812">Transmembrane</keyword>
<comment type="similarity">
    <text evidence="11">Belongs to the NhaA Na(+)/H(+) (TC 2.A.33) antiporter family.</text>
</comment>
<comment type="catalytic activity">
    <reaction evidence="11">
        <text>Na(+)(in) + 2 H(+)(out) = Na(+)(out) + 2 H(+)(in)</text>
        <dbReference type="Rhea" id="RHEA:29251"/>
        <dbReference type="ChEBI" id="CHEBI:15378"/>
        <dbReference type="ChEBI" id="CHEBI:29101"/>
    </reaction>
</comment>
<feature type="region of interest" description="Disordered" evidence="12">
    <location>
        <begin position="1"/>
        <end position="35"/>
    </location>
</feature>
<evidence type="ECO:0000256" key="1">
    <source>
        <dbReference type="ARBA" id="ARBA00004429"/>
    </source>
</evidence>
<reference evidence="13" key="1">
    <citation type="submission" date="2021-11" db="EMBL/GenBank/DDBJ databases">
        <title>A Novel Adlercreutzia Species, isolated from a Allomyrina dichotoma larva feces.</title>
        <authorList>
            <person name="Suh M.K."/>
        </authorList>
    </citation>
    <scope>NUCLEOTIDE SEQUENCE</scope>
    <source>
        <strain evidence="13">JBNU-10</strain>
    </source>
</reference>
<dbReference type="InterPro" id="IPR004670">
    <property type="entry name" value="NhaA"/>
</dbReference>
<feature type="transmembrane region" description="Helical" evidence="11">
    <location>
        <begin position="379"/>
        <end position="407"/>
    </location>
</feature>
<feature type="transmembrane region" description="Helical" evidence="11">
    <location>
        <begin position="255"/>
        <end position="283"/>
    </location>
</feature>
<dbReference type="PANTHER" id="PTHR30341:SF0">
    <property type="entry name" value="NA(+)_H(+) ANTIPORTER NHAA"/>
    <property type="match status" value="1"/>
</dbReference>
<dbReference type="Pfam" id="PF06965">
    <property type="entry name" value="Na_H_antiport_1"/>
    <property type="match status" value="1"/>
</dbReference>
<dbReference type="PANTHER" id="PTHR30341">
    <property type="entry name" value="SODIUM ION/PROTON ANTIPORTER NHAA-RELATED"/>
    <property type="match status" value="1"/>
</dbReference>
<evidence type="ECO:0000256" key="6">
    <source>
        <dbReference type="ARBA" id="ARBA00022989"/>
    </source>
</evidence>
<comment type="function">
    <text evidence="11">Na(+)/H(+) antiporter that extrudes sodium in exchange for external protons.</text>
</comment>
<proteinExistence type="inferred from homology"/>
<feature type="transmembrane region" description="Helical" evidence="11">
    <location>
        <begin position="172"/>
        <end position="191"/>
    </location>
</feature>
<feature type="transmembrane region" description="Helical" evidence="11">
    <location>
        <begin position="419"/>
        <end position="440"/>
    </location>
</feature>
<evidence type="ECO:0000256" key="2">
    <source>
        <dbReference type="ARBA" id="ARBA00022448"/>
    </source>
</evidence>
<evidence type="ECO:0000313" key="14">
    <source>
        <dbReference type="Proteomes" id="UP001430755"/>
    </source>
</evidence>
<keyword evidence="6 11" id="KW-1133">Transmembrane helix</keyword>
<dbReference type="RefSeq" id="WP_242163494.1">
    <property type="nucleotide sequence ID" value="NZ_JAJMLW010000001.1"/>
</dbReference>
<evidence type="ECO:0000256" key="3">
    <source>
        <dbReference type="ARBA" id="ARBA00022449"/>
    </source>
</evidence>
<dbReference type="Proteomes" id="UP001430755">
    <property type="component" value="Unassembled WGS sequence"/>
</dbReference>
<evidence type="ECO:0000313" key="13">
    <source>
        <dbReference type="EMBL" id="MCI2241383.1"/>
    </source>
</evidence>
<dbReference type="EMBL" id="JAJMLW010000001">
    <property type="protein sequence ID" value="MCI2241383.1"/>
    <property type="molecule type" value="Genomic_DNA"/>
</dbReference>
<evidence type="ECO:0000256" key="7">
    <source>
        <dbReference type="ARBA" id="ARBA00023053"/>
    </source>
</evidence>
<name>A0ABS9WEU5_9ACTN</name>
<keyword evidence="9 11" id="KW-0472">Membrane</keyword>
<accession>A0ABS9WEU5</accession>
<evidence type="ECO:0000256" key="10">
    <source>
        <dbReference type="ARBA" id="ARBA00023201"/>
    </source>
</evidence>
<evidence type="ECO:0000256" key="11">
    <source>
        <dbReference type="HAMAP-Rule" id="MF_01844"/>
    </source>
</evidence>
<dbReference type="NCBIfam" id="TIGR00773">
    <property type="entry name" value="NhaA"/>
    <property type="match status" value="1"/>
</dbReference>
<feature type="transmembrane region" description="Helical" evidence="11">
    <location>
        <begin position="346"/>
        <end position="367"/>
    </location>
</feature>
<dbReference type="Gene3D" id="1.20.1530.10">
    <property type="entry name" value="Na+/H+ antiporter like domain"/>
    <property type="match status" value="1"/>
</dbReference>
<keyword evidence="4 11" id="KW-1003">Cell membrane</keyword>
<evidence type="ECO:0000256" key="9">
    <source>
        <dbReference type="ARBA" id="ARBA00023136"/>
    </source>
</evidence>
<gene>
    <name evidence="11 13" type="primary">nhaA</name>
    <name evidence="13" type="ORF">LPT13_03325</name>
</gene>
<keyword evidence="10 11" id="KW-0739">Sodium transport</keyword>
<evidence type="ECO:0000256" key="5">
    <source>
        <dbReference type="ARBA" id="ARBA00022692"/>
    </source>
</evidence>
<feature type="transmembrane region" description="Helical" evidence="11">
    <location>
        <begin position="140"/>
        <end position="160"/>
    </location>
</feature>
<feature type="transmembrane region" description="Helical" evidence="11">
    <location>
        <begin position="99"/>
        <end position="120"/>
    </location>
</feature>
<feature type="transmembrane region" description="Helical" evidence="11">
    <location>
        <begin position="198"/>
        <end position="221"/>
    </location>
</feature>
<feature type="transmembrane region" description="Helical" evidence="11">
    <location>
        <begin position="227"/>
        <end position="243"/>
    </location>
</feature>
<keyword evidence="7 11" id="KW-0915">Sodium</keyword>
<keyword evidence="8 11" id="KW-0406">Ion transport</keyword>
<protein>
    <recommendedName>
        <fullName evidence="11">Na(+)/H(+) antiporter NhaA</fullName>
    </recommendedName>
    <alternativeName>
        <fullName evidence="11">Sodium/proton antiporter NhaA</fullName>
    </alternativeName>
</protein>
<sequence>MESTHKAQDEQAPREEGPAPDAPAGEHGEHGESGGLFIDAVQGHQRRFTKLLHFTHSSTKAAGAMLVAAVVALLVANFGDHEAFLEFWHMHVVAGVGPLVGEMSMAHVINDIFMAVFFLLVGLEIKYEMTVGELTNIRQAALPIIAAVGGVLAPIVIYSIFNAGNPETAHGWGVPTATDIAFALGIMALLGNRVPNGVRVFLSTLAVADDIIAILVIAIFYGQSPSLLWLAAAAVVFVLLMVMNRTHVYSLFPYLAVGVVLWFCVFMSGVHSTIAGVLLAFSIPSGSRVNLRSFLKWSGDRVQQAREVYKPDTPVIAQGEYMETVSSLSQVARQVIPPATRLEHKLYPWVYFGVLPLFALTNADVAISGDLGVMLSSPVLLGVFFGLVLGKPLGIMLFSLITVKLGIASLPQNVNWRHMLGAAILGGVGFTMAIFVANLAFPEAIMVSEAKLGILAASLVAGVVGFLFLLGQAKVADAQGVAYVTAYSDDVHPQTASAEVDRAGEELLATLHDEELERELKARLQDGSHSAEIVVELPHEAAEAAREDALRDEACDVTGLSGDERR</sequence>
<keyword evidence="2 11" id="KW-0813">Transport</keyword>
<evidence type="ECO:0000256" key="8">
    <source>
        <dbReference type="ARBA" id="ARBA00023065"/>
    </source>
</evidence>
<evidence type="ECO:0000256" key="4">
    <source>
        <dbReference type="ARBA" id="ARBA00022475"/>
    </source>
</evidence>
<keyword evidence="14" id="KW-1185">Reference proteome</keyword>